<dbReference type="GO" id="GO:0003995">
    <property type="term" value="F:acyl-CoA dehydrogenase activity"/>
    <property type="evidence" value="ECO:0007669"/>
    <property type="project" value="TreeGrafter"/>
</dbReference>
<evidence type="ECO:0000259" key="9">
    <source>
        <dbReference type="Pfam" id="PF02770"/>
    </source>
</evidence>
<evidence type="ECO:0000259" key="8">
    <source>
        <dbReference type="Pfam" id="PF00441"/>
    </source>
</evidence>
<dbReference type="Gene3D" id="1.20.140.10">
    <property type="entry name" value="Butyryl-CoA Dehydrogenase, subunit A, domain 3"/>
    <property type="match status" value="2"/>
</dbReference>
<dbReference type="EMBL" id="VLKE01000001">
    <property type="protein sequence ID" value="TWH66010.1"/>
    <property type="molecule type" value="Genomic_DNA"/>
</dbReference>
<feature type="compositionally biased region" description="Basic and acidic residues" evidence="7">
    <location>
        <begin position="102"/>
        <end position="117"/>
    </location>
</feature>
<dbReference type="InterPro" id="IPR009075">
    <property type="entry name" value="AcylCo_DH/oxidase_C"/>
</dbReference>
<dbReference type="Gene3D" id="2.40.110.10">
    <property type="entry name" value="Butyryl-CoA Dehydrogenase, subunit A, domain 2"/>
    <property type="match status" value="1"/>
</dbReference>
<evidence type="ECO:0000256" key="4">
    <source>
        <dbReference type="ARBA" id="ARBA00022827"/>
    </source>
</evidence>
<feature type="domain" description="Acyl-CoA dehydrogenase/oxidase C-terminal" evidence="8">
    <location>
        <begin position="372"/>
        <end position="530"/>
    </location>
</feature>
<evidence type="ECO:0000313" key="12">
    <source>
        <dbReference type="Proteomes" id="UP000319825"/>
    </source>
</evidence>
<dbReference type="InterPro" id="IPR036250">
    <property type="entry name" value="AcylCo_DH-like_C"/>
</dbReference>
<dbReference type="Gene3D" id="1.10.540.10">
    <property type="entry name" value="Acyl-CoA dehydrogenase/oxidase, N-terminal domain"/>
    <property type="match status" value="1"/>
</dbReference>
<keyword evidence="5" id="KW-0560">Oxidoreductase</keyword>
<comment type="similarity">
    <text evidence="2">Belongs to the acyl-CoA dehydrogenase family.</text>
</comment>
<comment type="cofactor">
    <cofactor evidence="1">
        <name>FAD</name>
        <dbReference type="ChEBI" id="CHEBI:57692"/>
    </cofactor>
</comment>
<keyword evidence="4" id="KW-0274">FAD</keyword>
<feature type="domain" description="Acyl-CoA oxidase/dehydrogenase middle" evidence="9">
    <location>
        <begin position="262"/>
        <end position="360"/>
    </location>
</feature>
<sequence length="733" mass="78792">MTTTQNSRPAPDPTGDGATGPDATSGPTGRVAPVDEARPAGRVAPVDEARPTGRVAPVNEAHLKEAPTDEAGPTGARIDATGRVAPTGDGAGPLPAEAGQVSEKEARQVAEAARESTWDRPSFGKELFLGRFRLDLIDPWPRSDPAEDARAEEFLAELRAYLESEVDGAAIERDASIPDEVFHGLARLGAFGMKIDRSYGGLGLSNLHYCRALMLAGSVSPAISALLSAHQSIGVPQPLKMFGTAEQKRRFLPRLAAGEVSAFLLTEPDVGSDPARLATTAEPTADGTGYRLNGVKLWATNGTVATLLVVMARVPAGAGRRGGITAFVVDGDAEGITVERRNAFVGLRGLENSLTRFHDVFVPKENVIGGEGKGLKIALTTLNTGRLSLPAMCVGAGKWSLNVAREWAAERVQWGRPVGEHEAVAQKLAFIAATTYGMETMLDLCCLLADDDRNDIRIEAALVKLYASEMAWKIGDELIQIRGGRGYETADSLAARGERPVAVEQLLRDLRINRIFEGSTEIMHLLIAREAVDAHLSVAGDIIDPDAGLGRKARAGARAGAFYARWLPTLAVGRGQSPTAYGEFGPLAGHLRHVERACRKLARSTFYAMSRWQGKMERKQAFLGRVVDIGAELFAMSAVCVRAYAEQDSRPENVELADLFCRQARLRVDALFTALWDNTDQVDVAAARRILDGRYAALEGGVVTPPADRPWVARWTPGPSTAEDVRRRIPRPE</sequence>
<evidence type="ECO:0000256" key="1">
    <source>
        <dbReference type="ARBA" id="ARBA00001974"/>
    </source>
</evidence>
<gene>
    <name evidence="11" type="ORF">JD77_00953</name>
</gene>
<keyword evidence="3" id="KW-0285">Flavoprotein</keyword>
<name>A0A562I4S8_MICOL</name>
<protein>
    <submittedName>
        <fullName evidence="11">Uncharacterized protein</fullName>
    </submittedName>
</protein>
<dbReference type="AlphaFoldDB" id="A0A562I4S8"/>
<dbReference type="Pfam" id="PF02770">
    <property type="entry name" value="Acyl-CoA_dh_M"/>
    <property type="match status" value="1"/>
</dbReference>
<evidence type="ECO:0000256" key="5">
    <source>
        <dbReference type="ARBA" id="ARBA00023002"/>
    </source>
</evidence>
<dbReference type="InterPro" id="IPR046373">
    <property type="entry name" value="Acyl-CoA_Oxase/DH_mid-dom_sf"/>
</dbReference>
<dbReference type="PANTHER" id="PTHR43884:SF9">
    <property type="entry name" value="COMPLEX I ASSEMBLY FACTOR ACAD9, MITOCHONDRIAL"/>
    <property type="match status" value="1"/>
</dbReference>
<dbReference type="GO" id="GO:0006635">
    <property type="term" value="P:fatty acid beta-oxidation"/>
    <property type="evidence" value="ECO:0007669"/>
    <property type="project" value="UniProtKB-UniPathway"/>
</dbReference>
<dbReference type="InterPro" id="IPR006091">
    <property type="entry name" value="Acyl-CoA_Oxase/DH_mid-dom"/>
</dbReference>
<evidence type="ECO:0000256" key="2">
    <source>
        <dbReference type="ARBA" id="ARBA00009347"/>
    </source>
</evidence>
<dbReference type="PANTHER" id="PTHR43884">
    <property type="entry name" value="ACYL-COA DEHYDROGENASE"/>
    <property type="match status" value="1"/>
</dbReference>
<feature type="compositionally biased region" description="Basic and acidic residues" evidence="7">
    <location>
        <begin position="33"/>
        <end position="51"/>
    </location>
</feature>
<organism evidence="11 12">
    <name type="scientific">Micromonospora olivasterospora</name>
    <dbReference type="NCBI Taxonomy" id="1880"/>
    <lineage>
        <taxon>Bacteria</taxon>
        <taxon>Bacillati</taxon>
        <taxon>Actinomycetota</taxon>
        <taxon>Actinomycetes</taxon>
        <taxon>Micromonosporales</taxon>
        <taxon>Micromonosporaceae</taxon>
        <taxon>Micromonospora</taxon>
    </lineage>
</organism>
<dbReference type="Pfam" id="PF02771">
    <property type="entry name" value="Acyl-CoA_dh_N"/>
    <property type="match status" value="1"/>
</dbReference>
<dbReference type="InterPro" id="IPR013786">
    <property type="entry name" value="AcylCoA_DH/ox_N"/>
</dbReference>
<evidence type="ECO:0000259" key="10">
    <source>
        <dbReference type="Pfam" id="PF02771"/>
    </source>
</evidence>
<reference evidence="11 12" key="1">
    <citation type="submission" date="2019-07" db="EMBL/GenBank/DDBJ databases">
        <title>R&amp;d 2014.</title>
        <authorList>
            <person name="Klenk H.-P."/>
        </authorList>
    </citation>
    <scope>NUCLEOTIDE SEQUENCE [LARGE SCALE GENOMIC DNA]</scope>
    <source>
        <strain evidence="11 12">DSM 43868</strain>
    </source>
</reference>
<dbReference type="SUPFAM" id="SSF47203">
    <property type="entry name" value="Acyl-CoA dehydrogenase C-terminal domain-like"/>
    <property type="match status" value="1"/>
</dbReference>
<dbReference type="InterPro" id="IPR037069">
    <property type="entry name" value="AcylCoA_DH/ox_N_sf"/>
</dbReference>
<evidence type="ECO:0000313" key="11">
    <source>
        <dbReference type="EMBL" id="TWH66010.1"/>
    </source>
</evidence>
<feature type="region of interest" description="Disordered" evidence="7">
    <location>
        <begin position="1"/>
        <end position="117"/>
    </location>
</feature>
<accession>A0A562I4S8</accession>
<evidence type="ECO:0000256" key="3">
    <source>
        <dbReference type="ARBA" id="ARBA00022630"/>
    </source>
</evidence>
<dbReference type="SUPFAM" id="SSF56645">
    <property type="entry name" value="Acyl-CoA dehydrogenase NM domain-like"/>
    <property type="match status" value="1"/>
</dbReference>
<evidence type="ECO:0000256" key="6">
    <source>
        <dbReference type="ARBA" id="ARBA00052546"/>
    </source>
</evidence>
<feature type="domain" description="Acyl-CoA dehydrogenase/oxidase N-terminal" evidence="10">
    <location>
        <begin position="151"/>
        <end position="259"/>
    </location>
</feature>
<evidence type="ECO:0000256" key="7">
    <source>
        <dbReference type="SAM" id="MobiDB-lite"/>
    </source>
</evidence>
<dbReference type="Pfam" id="PF00441">
    <property type="entry name" value="Acyl-CoA_dh_1"/>
    <property type="match status" value="1"/>
</dbReference>
<dbReference type="InterPro" id="IPR009100">
    <property type="entry name" value="AcylCoA_DH/oxidase_NM_dom_sf"/>
</dbReference>
<dbReference type="UniPathway" id="UPA00659"/>
<dbReference type="FunFam" id="1.20.140.10:FF:000019">
    <property type="entry name" value="Acyl-CoA dehydrogenase"/>
    <property type="match status" value="1"/>
</dbReference>
<dbReference type="Proteomes" id="UP000319825">
    <property type="component" value="Unassembled WGS sequence"/>
</dbReference>
<dbReference type="FunFam" id="1.10.540.10:FF:000001">
    <property type="entry name" value="Very long-chain-specific acyl-CoA dehydrogenase, mitochondrial"/>
    <property type="match status" value="1"/>
</dbReference>
<proteinExistence type="inferred from homology"/>
<comment type="caution">
    <text evidence="11">The sequence shown here is derived from an EMBL/GenBank/DDBJ whole genome shotgun (WGS) entry which is preliminary data.</text>
</comment>
<comment type="catalytic activity">
    <reaction evidence="6">
        <text>a 2,3-saturated acyl-CoA + A = a 2,3-dehydroacyl-CoA + AH2</text>
        <dbReference type="Rhea" id="RHEA:48608"/>
        <dbReference type="ChEBI" id="CHEBI:13193"/>
        <dbReference type="ChEBI" id="CHEBI:17499"/>
        <dbReference type="ChEBI" id="CHEBI:60015"/>
        <dbReference type="ChEBI" id="CHEBI:65111"/>
    </reaction>
</comment>
<keyword evidence="12" id="KW-1185">Reference proteome</keyword>
<dbReference type="GO" id="GO:0050660">
    <property type="term" value="F:flavin adenine dinucleotide binding"/>
    <property type="evidence" value="ECO:0007669"/>
    <property type="project" value="InterPro"/>
</dbReference>